<evidence type="ECO:0000256" key="3">
    <source>
        <dbReference type="ARBA" id="ARBA00022525"/>
    </source>
</evidence>
<reference evidence="12" key="1">
    <citation type="submission" date="2025-08" db="UniProtKB">
        <authorList>
            <consortium name="RefSeq"/>
        </authorList>
    </citation>
    <scope>IDENTIFICATION</scope>
</reference>
<evidence type="ECO:0000256" key="7">
    <source>
        <dbReference type="ARBA" id="ARBA00038619"/>
    </source>
</evidence>
<dbReference type="GO" id="GO:0046427">
    <property type="term" value="P:positive regulation of receptor signaling pathway via JAK-STAT"/>
    <property type="evidence" value="ECO:0007669"/>
    <property type="project" value="TreeGrafter"/>
</dbReference>
<dbReference type="GO" id="GO:0031667">
    <property type="term" value="P:response to nutrient levels"/>
    <property type="evidence" value="ECO:0007669"/>
    <property type="project" value="TreeGrafter"/>
</dbReference>
<keyword evidence="9" id="KW-0421">Lactation</keyword>
<dbReference type="AlphaFoldDB" id="A0A6P3FXX4"/>
<evidence type="ECO:0000256" key="8">
    <source>
        <dbReference type="ARBA" id="ARBA00041065"/>
    </source>
</evidence>
<evidence type="ECO:0000256" key="10">
    <source>
        <dbReference type="RuleBase" id="RU003618"/>
    </source>
</evidence>
<comment type="function">
    <text evidence="6">Prolactin acts primarily on the mammary gland by promoting lactation.</text>
</comment>
<evidence type="ECO:0000313" key="12">
    <source>
        <dbReference type="RefSeq" id="XP_004647839.1"/>
    </source>
</evidence>
<dbReference type="GO" id="GO:0008284">
    <property type="term" value="P:positive regulation of cell population proliferation"/>
    <property type="evidence" value="ECO:0007669"/>
    <property type="project" value="TreeGrafter"/>
</dbReference>
<gene>
    <name evidence="12" type="primary">LOC101576894</name>
</gene>
<comment type="similarity">
    <text evidence="2 10">Belongs to the somatotropin/prolactin family.</text>
</comment>
<dbReference type="InterPro" id="IPR009079">
    <property type="entry name" value="4_helix_cytokine-like_core"/>
</dbReference>
<proteinExistence type="inferred from homology"/>
<keyword evidence="11" id="KW-1185">Reference proteome</keyword>
<evidence type="ECO:0000256" key="5">
    <source>
        <dbReference type="ARBA" id="ARBA00023157"/>
    </source>
</evidence>
<organism evidence="11 12">
    <name type="scientific">Octodon degus</name>
    <name type="common">Degu</name>
    <name type="synonym">Sciurus degus</name>
    <dbReference type="NCBI Taxonomy" id="10160"/>
    <lineage>
        <taxon>Eukaryota</taxon>
        <taxon>Metazoa</taxon>
        <taxon>Chordata</taxon>
        <taxon>Craniata</taxon>
        <taxon>Vertebrata</taxon>
        <taxon>Euteleostomi</taxon>
        <taxon>Mammalia</taxon>
        <taxon>Eutheria</taxon>
        <taxon>Euarchontoglires</taxon>
        <taxon>Glires</taxon>
        <taxon>Rodentia</taxon>
        <taxon>Hystricomorpha</taxon>
        <taxon>Octodontidae</taxon>
        <taxon>Octodon</taxon>
    </lineage>
</organism>
<evidence type="ECO:0000256" key="6">
    <source>
        <dbReference type="ARBA" id="ARBA00037239"/>
    </source>
</evidence>
<dbReference type="GO" id="GO:0005615">
    <property type="term" value="C:extracellular space"/>
    <property type="evidence" value="ECO:0007669"/>
    <property type="project" value="TreeGrafter"/>
</dbReference>
<accession>A0A6P3FXX4</accession>
<dbReference type="InParanoid" id="A0A6P3FXX4"/>
<evidence type="ECO:0000313" key="11">
    <source>
        <dbReference type="Proteomes" id="UP000515203"/>
    </source>
</evidence>
<evidence type="ECO:0000256" key="4">
    <source>
        <dbReference type="ARBA" id="ARBA00022702"/>
    </source>
</evidence>
<keyword evidence="4 10" id="KW-0372">Hormone</keyword>
<dbReference type="Pfam" id="PF00103">
    <property type="entry name" value="Hormone_1"/>
    <property type="match status" value="1"/>
</dbReference>
<comment type="subcellular location">
    <subcellularLocation>
        <location evidence="1 10">Secreted</location>
    </subcellularLocation>
</comment>
<dbReference type="GO" id="GO:0007595">
    <property type="term" value="P:lactation"/>
    <property type="evidence" value="ECO:0007669"/>
    <property type="project" value="UniProtKB-KW"/>
</dbReference>
<evidence type="ECO:0000256" key="9">
    <source>
        <dbReference type="ARBA" id="ARBA00043262"/>
    </source>
</evidence>
<dbReference type="GeneID" id="101576894"/>
<dbReference type="OrthoDB" id="9946219at2759"/>
<sequence>MGLCWNVTSPPTCLEGDRCPVNLENLYHEATSLSTAMYARSFLLIRDFKKQFSRSPSFFKPAMKTCHTFIIRTPAGRREAKQMQNKDIIDMVLRLLHSWNEPLRYLTQEAKHLPKFNHSLTLQAEIIAEENYELQDITSEIASKYDTEIAENVDYALWPGLQVFKSFEEPTRLFTFYNTLHCLFGDAGRISILLQHLKCQESTEENCKLSICSFHF</sequence>
<keyword evidence="3" id="KW-0964">Secreted</keyword>
<dbReference type="PROSITE" id="PS00266">
    <property type="entry name" value="SOMATOTROPIN_1"/>
    <property type="match status" value="1"/>
</dbReference>
<name>A0A6P3FXX4_OCTDE</name>
<dbReference type="PANTHER" id="PTHR11417">
    <property type="entry name" value="SOMATOTROPIN,PROLACTIN"/>
    <property type="match status" value="1"/>
</dbReference>
<protein>
    <recommendedName>
        <fullName evidence="8">Prolactin</fullName>
    </recommendedName>
</protein>
<dbReference type="InterPro" id="IPR018116">
    <property type="entry name" value="Somatotropin_CS"/>
</dbReference>
<evidence type="ECO:0000256" key="1">
    <source>
        <dbReference type="ARBA" id="ARBA00004613"/>
    </source>
</evidence>
<evidence type="ECO:0000256" key="2">
    <source>
        <dbReference type="ARBA" id="ARBA00008474"/>
    </source>
</evidence>
<dbReference type="Gene3D" id="1.20.1250.10">
    <property type="match status" value="1"/>
</dbReference>
<dbReference type="PRINTS" id="PR00836">
    <property type="entry name" value="SOMATOTROPIN"/>
</dbReference>
<dbReference type="PANTHER" id="PTHR11417:SF5">
    <property type="entry name" value="PROLACTIN"/>
    <property type="match status" value="1"/>
</dbReference>
<dbReference type="RefSeq" id="XP_004647839.1">
    <property type="nucleotide sequence ID" value="XM_004647782.1"/>
</dbReference>
<comment type="subunit">
    <text evidence="7">Interacts with PRLR.</text>
</comment>
<dbReference type="SUPFAM" id="SSF47266">
    <property type="entry name" value="4-helical cytokines"/>
    <property type="match status" value="1"/>
</dbReference>
<dbReference type="Proteomes" id="UP000515203">
    <property type="component" value="Unplaced"/>
</dbReference>
<keyword evidence="5" id="KW-1015">Disulfide bond</keyword>
<dbReference type="GO" id="GO:0005179">
    <property type="term" value="F:hormone activity"/>
    <property type="evidence" value="ECO:0007669"/>
    <property type="project" value="UniProtKB-KW"/>
</dbReference>
<dbReference type="InterPro" id="IPR001400">
    <property type="entry name" value="Somatotropin/Prolactin"/>
</dbReference>